<name>A0A1Q2YBU7_9ASCO</name>
<organism evidence="1 2">
    <name type="scientific">Pichia membranifaciens</name>
    <dbReference type="NCBI Taxonomy" id="4926"/>
    <lineage>
        <taxon>Eukaryota</taxon>
        <taxon>Fungi</taxon>
        <taxon>Dikarya</taxon>
        <taxon>Ascomycota</taxon>
        <taxon>Saccharomycotina</taxon>
        <taxon>Pichiomycetes</taxon>
        <taxon>Pichiales</taxon>
        <taxon>Pichiaceae</taxon>
        <taxon>Pichia</taxon>
    </lineage>
</organism>
<dbReference type="Proteomes" id="UP000186136">
    <property type="component" value="Unassembled WGS sequence"/>
</dbReference>
<sequence>MVISNRHLRELYGDPQIKKKLAAILIEMSKEEVFSVCLNTYKRGTKGGSADDDDTQKNDSVSHHAFKDSETLIIPFTNDSWKCQLFISWDDIEFIRDWMCGVERHLGRTNWNKCGKLMVRSIKFANADTTTNKRKEIIELIDSEVEESELPIQDKKTINIEYEKKLLSPITLNVHVHSKN</sequence>
<dbReference type="EMBL" id="BDGI01000015">
    <property type="protein sequence ID" value="GAV26968.1"/>
    <property type="molecule type" value="Genomic_DNA"/>
</dbReference>
<dbReference type="OrthoDB" id="3994831at2759"/>
<gene>
    <name evidence="1" type="ORF">PMKS-000429</name>
</gene>
<proteinExistence type="predicted"/>
<accession>A0A1Q2YBU7</accession>
<evidence type="ECO:0000313" key="2">
    <source>
        <dbReference type="Proteomes" id="UP000186136"/>
    </source>
</evidence>
<keyword evidence="2" id="KW-1185">Reference proteome</keyword>
<dbReference type="AlphaFoldDB" id="A0A1Q2YBU7"/>
<protein>
    <submittedName>
        <fullName evidence="1">Uncharacterized protein</fullName>
    </submittedName>
</protein>
<evidence type="ECO:0000313" key="1">
    <source>
        <dbReference type="EMBL" id="GAV26968.1"/>
    </source>
</evidence>
<comment type="caution">
    <text evidence="1">The sequence shown here is derived from an EMBL/GenBank/DDBJ whole genome shotgun (WGS) entry which is preliminary data.</text>
</comment>
<reference evidence="1 2" key="1">
    <citation type="submission" date="2016-08" db="EMBL/GenBank/DDBJ databases">
        <title>Whole genome shotgun sequence of Pichia membranifaciens KS47-1.</title>
        <authorList>
            <person name="Konishi M."/>
            <person name="Ishida M."/>
            <person name="Arakawa T."/>
            <person name="Kato Y."/>
            <person name="Horiuchi J."/>
        </authorList>
    </citation>
    <scope>NUCLEOTIDE SEQUENCE [LARGE SCALE GENOMIC DNA]</scope>
    <source>
        <strain evidence="1 2">KS47-1</strain>
    </source>
</reference>